<feature type="site" description="Reversibly protonated during proton transport" evidence="11">
    <location>
        <position position="67"/>
    </location>
</feature>
<dbReference type="InterPro" id="IPR000454">
    <property type="entry name" value="ATP_synth_F0_csu"/>
</dbReference>
<gene>
    <name evidence="11" type="primary">atpE</name>
    <name evidence="12" type="ORF">HLV38_04285</name>
</gene>
<reference evidence="13" key="1">
    <citation type="submission" date="2020-05" db="EMBL/GenBank/DDBJ databases">
        <title>Novel species in genus Nocardioides.</title>
        <authorList>
            <person name="Zhang G."/>
        </authorList>
    </citation>
    <scope>NUCLEOTIDE SEQUENCE [LARGE SCALE GENOMIC DNA]</scope>
    <source>
        <strain evidence="13">zg-1050</strain>
    </source>
</reference>
<dbReference type="Proteomes" id="UP000503297">
    <property type="component" value="Chromosome"/>
</dbReference>
<comment type="function">
    <text evidence="11">Key component of the F(0) channel; it plays a direct role in translocation across the membrane. A homomeric c-ring of between 10-14 subunits forms the central stalk rotor element with the F(1) delta and epsilon subunits.</text>
</comment>
<comment type="similarity">
    <text evidence="2 11">Belongs to the ATPase C chain family.</text>
</comment>
<evidence type="ECO:0000256" key="10">
    <source>
        <dbReference type="ARBA" id="ARBA00023136"/>
    </source>
</evidence>
<dbReference type="InterPro" id="IPR038662">
    <property type="entry name" value="ATP_synth_F0_csu_sf"/>
</dbReference>
<comment type="subcellular location">
    <subcellularLocation>
        <location evidence="11">Cell membrane</location>
        <topology evidence="11">Multi-pass membrane protein</topology>
    </subcellularLocation>
    <subcellularLocation>
        <location evidence="1">Membrane</location>
        <topology evidence="1">Multi-pass membrane protein</topology>
    </subcellularLocation>
</comment>
<name>A0A6M8J2P5_9ACTN</name>
<keyword evidence="7 11" id="KW-1133">Transmembrane helix</keyword>
<dbReference type="Pfam" id="PF00137">
    <property type="entry name" value="ATP-synt_C"/>
    <property type="match status" value="1"/>
</dbReference>
<dbReference type="GO" id="GO:0045259">
    <property type="term" value="C:proton-transporting ATP synthase complex"/>
    <property type="evidence" value="ECO:0007669"/>
    <property type="project" value="UniProtKB-KW"/>
</dbReference>
<dbReference type="GO" id="GO:0005886">
    <property type="term" value="C:plasma membrane"/>
    <property type="evidence" value="ECO:0007669"/>
    <property type="project" value="UniProtKB-SubCell"/>
</dbReference>
<keyword evidence="3 11" id="KW-0813">Transport</keyword>
<evidence type="ECO:0000256" key="3">
    <source>
        <dbReference type="ARBA" id="ARBA00022448"/>
    </source>
</evidence>
<keyword evidence="13" id="KW-1185">Reference proteome</keyword>
<dbReference type="AlphaFoldDB" id="A0A6M8J2P5"/>
<feature type="transmembrane region" description="Helical" evidence="11">
    <location>
        <begin position="20"/>
        <end position="43"/>
    </location>
</feature>
<organism evidence="12 13">
    <name type="scientific">Berryella wangjianweii</name>
    <dbReference type="NCBI Taxonomy" id="2734634"/>
    <lineage>
        <taxon>Bacteria</taxon>
        <taxon>Bacillati</taxon>
        <taxon>Actinomycetota</taxon>
        <taxon>Coriobacteriia</taxon>
        <taxon>Eggerthellales</taxon>
        <taxon>Eggerthellaceae</taxon>
        <taxon>Berryella</taxon>
    </lineage>
</organism>
<evidence type="ECO:0000256" key="4">
    <source>
        <dbReference type="ARBA" id="ARBA00022547"/>
    </source>
</evidence>
<dbReference type="PRINTS" id="PR00124">
    <property type="entry name" value="ATPASEC"/>
</dbReference>
<evidence type="ECO:0000256" key="8">
    <source>
        <dbReference type="ARBA" id="ARBA00023065"/>
    </source>
</evidence>
<dbReference type="HAMAP" id="MF_01396">
    <property type="entry name" value="ATP_synth_c_bact"/>
    <property type="match status" value="1"/>
</dbReference>
<dbReference type="Gene3D" id="1.20.20.10">
    <property type="entry name" value="F1F0 ATP synthase subunit C"/>
    <property type="match status" value="1"/>
</dbReference>
<keyword evidence="5 11" id="KW-0812">Transmembrane</keyword>
<feature type="transmembrane region" description="Helical" evidence="11">
    <location>
        <begin position="55"/>
        <end position="79"/>
    </location>
</feature>
<evidence type="ECO:0000256" key="6">
    <source>
        <dbReference type="ARBA" id="ARBA00022781"/>
    </source>
</evidence>
<evidence type="ECO:0000256" key="11">
    <source>
        <dbReference type="HAMAP-Rule" id="MF_01396"/>
    </source>
</evidence>
<keyword evidence="8 11" id="KW-0406">Ion transport</keyword>
<evidence type="ECO:0000256" key="1">
    <source>
        <dbReference type="ARBA" id="ARBA00004141"/>
    </source>
</evidence>
<dbReference type="CDD" id="cd18121">
    <property type="entry name" value="ATP-synt_Fo_c"/>
    <property type="match status" value="1"/>
</dbReference>
<dbReference type="EMBL" id="CP053716">
    <property type="protein sequence ID" value="QKF07421.1"/>
    <property type="molecule type" value="Genomic_DNA"/>
</dbReference>
<dbReference type="KEGG" id="bwa:HLV38_04285"/>
<keyword evidence="11" id="KW-1003">Cell membrane</keyword>
<dbReference type="GO" id="GO:0033177">
    <property type="term" value="C:proton-transporting two-sector ATPase complex, proton-transporting domain"/>
    <property type="evidence" value="ECO:0007669"/>
    <property type="project" value="InterPro"/>
</dbReference>
<comment type="function">
    <text evidence="11">F(1)F(0) ATP synthase produces ATP from ADP in the presence of a proton or sodium gradient. F-type ATPases consist of two structural domains, F(1) containing the extramembraneous catalytic core and F(0) containing the membrane proton channel, linked together by a central stalk and a peripheral stalk. During catalysis, ATP synthesis in the catalytic domain of F(1) is coupled via a rotary mechanism of the central stalk subunits to proton translocation.</text>
</comment>
<proteinExistence type="inferred from homology"/>
<accession>A0A6M8J2P5</accession>
<keyword evidence="10 11" id="KW-0472">Membrane</keyword>
<dbReference type="InterPro" id="IPR020537">
    <property type="entry name" value="ATP_synth_F0_csu_DDCD_BS"/>
</dbReference>
<evidence type="ECO:0000256" key="7">
    <source>
        <dbReference type="ARBA" id="ARBA00022989"/>
    </source>
</evidence>
<evidence type="ECO:0000313" key="13">
    <source>
        <dbReference type="Proteomes" id="UP000503297"/>
    </source>
</evidence>
<keyword evidence="9 11" id="KW-0446">Lipid-binding</keyword>
<keyword evidence="4 11" id="KW-0138">CF(0)</keyword>
<evidence type="ECO:0000256" key="5">
    <source>
        <dbReference type="ARBA" id="ARBA00022692"/>
    </source>
</evidence>
<dbReference type="InterPro" id="IPR035921">
    <property type="entry name" value="F/V-ATP_Csub_sf"/>
</dbReference>
<sequence>MPADETKEEIVEITIAALKVVGYGLGAIGAGIGIGIATYGVIVGTARQPEIGGRLFTSFILGVAFMEALALLGFVLAFVF</sequence>
<evidence type="ECO:0000256" key="2">
    <source>
        <dbReference type="ARBA" id="ARBA00006704"/>
    </source>
</evidence>
<dbReference type="InterPro" id="IPR002379">
    <property type="entry name" value="ATPase_proteolipid_c-like_dom"/>
</dbReference>
<dbReference type="SUPFAM" id="SSF81333">
    <property type="entry name" value="F1F0 ATP synthase subunit C"/>
    <property type="match status" value="1"/>
</dbReference>
<keyword evidence="6 11" id="KW-0375">Hydrogen ion transport</keyword>
<dbReference type="GO" id="GO:0008289">
    <property type="term" value="F:lipid binding"/>
    <property type="evidence" value="ECO:0007669"/>
    <property type="project" value="UniProtKB-KW"/>
</dbReference>
<protein>
    <recommendedName>
        <fullName evidence="11">ATP synthase subunit c</fullName>
    </recommendedName>
    <alternativeName>
        <fullName evidence="11">ATP synthase F(0) sector subunit c</fullName>
    </alternativeName>
    <alternativeName>
        <fullName evidence="11">F-type ATPase subunit c</fullName>
        <shortName evidence="11">F-ATPase subunit c</shortName>
    </alternativeName>
    <alternativeName>
        <fullName evidence="11">Lipid-binding protein</fullName>
    </alternativeName>
</protein>
<dbReference type="GO" id="GO:0046933">
    <property type="term" value="F:proton-transporting ATP synthase activity, rotational mechanism"/>
    <property type="evidence" value="ECO:0007669"/>
    <property type="project" value="UniProtKB-UniRule"/>
</dbReference>
<keyword evidence="11" id="KW-0066">ATP synthesis</keyword>
<evidence type="ECO:0000256" key="9">
    <source>
        <dbReference type="ARBA" id="ARBA00023121"/>
    </source>
</evidence>
<dbReference type="PROSITE" id="PS00605">
    <property type="entry name" value="ATPASE_C"/>
    <property type="match status" value="1"/>
</dbReference>
<evidence type="ECO:0000313" key="12">
    <source>
        <dbReference type="EMBL" id="QKF07421.1"/>
    </source>
</evidence>